<dbReference type="EMBL" id="LWDX02056027">
    <property type="protein sequence ID" value="OEL18645.1"/>
    <property type="molecule type" value="Genomic_DNA"/>
</dbReference>
<evidence type="ECO:0000313" key="3">
    <source>
        <dbReference type="Proteomes" id="UP000095767"/>
    </source>
</evidence>
<dbReference type="CDD" id="cd22160">
    <property type="entry name" value="F-box_AtFBL13-like"/>
    <property type="match status" value="1"/>
</dbReference>
<dbReference type="InterPro" id="IPR036047">
    <property type="entry name" value="F-box-like_dom_sf"/>
</dbReference>
<dbReference type="InterPro" id="IPR001810">
    <property type="entry name" value="F-box_dom"/>
</dbReference>
<comment type="caution">
    <text evidence="2">The sequence shown here is derived from an EMBL/GenBank/DDBJ whole genome shotgun (WGS) entry which is preliminary data.</text>
</comment>
<gene>
    <name evidence="2" type="ORF">BAE44_0020337</name>
</gene>
<protein>
    <recommendedName>
        <fullName evidence="1">F-box domain-containing protein</fullName>
    </recommendedName>
</protein>
<dbReference type="PANTHER" id="PTHR34223:SF51">
    <property type="entry name" value="OS06G0556300 PROTEIN"/>
    <property type="match status" value="1"/>
</dbReference>
<dbReference type="PROSITE" id="PS50181">
    <property type="entry name" value="FBOX"/>
    <property type="match status" value="1"/>
</dbReference>
<dbReference type="STRING" id="888268.A0A1E5V0U0"/>
<dbReference type="AlphaFoldDB" id="A0A1E5V0U0"/>
<dbReference type="InterPro" id="IPR053197">
    <property type="entry name" value="F-box_SCFL_complex_component"/>
</dbReference>
<dbReference type="SUPFAM" id="SSF81383">
    <property type="entry name" value="F-box domain"/>
    <property type="match status" value="1"/>
</dbReference>
<dbReference type="Pfam" id="PF00646">
    <property type="entry name" value="F-box"/>
    <property type="match status" value="1"/>
</dbReference>
<evidence type="ECO:0000313" key="2">
    <source>
        <dbReference type="EMBL" id="OEL18645.1"/>
    </source>
</evidence>
<reference evidence="2 3" key="1">
    <citation type="submission" date="2016-09" db="EMBL/GenBank/DDBJ databases">
        <title>The draft genome of Dichanthelium oligosanthes: A C3 panicoid grass species.</title>
        <authorList>
            <person name="Studer A.J."/>
            <person name="Schnable J.C."/>
            <person name="Brutnell T.P."/>
        </authorList>
    </citation>
    <scope>NUCLEOTIDE SEQUENCE [LARGE SCALE GENOMIC DNA]</scope>
    <source>
        <strain evidence="3">cv. Kellogg 1175</strain>
        <tissue evidence="2">Leaf</tissue>
    </source>
</reference>
<dbReference type="OrthoDB" id="641102at2759"/>
<dbReference type="Gene3D" id="1.20.1280.50">
    <property type="match status" value="1"/>
</dbReference>
<proteinExistence type="predicted"/>
<dbReference type="InterPro" id="IPR053781">
    <property type="entry name" value="F-box_AtFBL13-like"/>
</dbReference>
<dbReference type="PANTHER" id="PTHR34223">
    <property type="entry name" value="OS11G0201299 PROTEIN"/>
    <property type="match status" value="1"/>
</dbReference>
<organism evidence="2 3">
    <name type="scientific">Dichanthelium oligosanthes</name>
    <dbReference type="NCBI Taxonomy" id="888268"/>
    <lineage>
        <taxon>Eukaryota</taxon>
        <taxon>Viridiplantae</taxon>
        <taxon>Streptophyta</taxon>
        <taxon>Embryophyta</taxon>
        <taxon>Tracheophyta</taxon>
        <taxon>Spermatophyta</taxon>
        <taxon>Magnoliopsida</taxon>
        <taxon>Liliopsida</taxon>
        <taxon>Poales</taxon>
        <taxon>Poaceae</taxon>
        <taxon>PACMAD clade</taxon>
        <taxon>Panicoideae</taxon>
        <taxon>Panicodae</taxon>
        <taxon>Paniceae</taxon>
        <taxon>Dichantheliinae</taxon>
        <taxon>Dichanthelium</taxon>
    </lineage>
</organism>
<accession>A0A1E5V0U0</accession>
<evidence type="ECO:0000259" key="1">
    <source>
        <dbReference type="PROSITE" id="PS50181"/>
    </source>
</evidence>
<dbReference type="Proteomes" id="UP000095767">
    <property type="component" value="Unassembled WGS sequence"/>
</dbReference>
<sequence length="121" mass="12843">MPASRRHGLDPDLLDPLMEMVLGFLYAFLPSPPVSAAAILSCAVAPEPEGGEGVDRISALPDDLLRHVLARLPAKDGARTAALSKRWRGLWPTAPLVLVDAHFLPLGADRPSRPGAAPRAL</sequence>
<name>A0A1E5V0U0_9POAL</name>
<feature type="domain" description="F-box" evidence="1">
    <location>
        <begin position="54"/>
        <end position="106"/>
    </location>
</feature>
<keyword evidence="3" id="KW-1185">Reference proteome</keyword>